<reference evidence="2 3" key="1">
    <citation type="submission" date="2018-02" db="EMBL/GenBank/DDBJ databases">
        <title>Whole genome sequencing of endophytic bacterium.</title>
        <authorList>
            <person name="Eedara R."/>
            <person name="Podile A.R."/>
        </authorList>
    </citation>
    <scope>NUCLEOTIDE SEQUENCE [LARGE SCALE GENOMIC DNA]</scope>
    <source>
        <strain evidence="2 3">RP1T</strain>
    </source>
</reference>
<dbReference type="OrthoDB" id="8205493at2"/>
<dbReference type="Gene3D" id="3.40.50.720">
    <property type="entry name" value="NAD(P)-binding Rossmann-like Domain"/>
    <property type="match status" value="1"/>
</dbReference>
<comment type="caution">
    <text evidence="2">The sequence shown here is derived from an EMBL/GenBank/DDBJ whole genome shotgun (WGS) entry which is preliminary data.</text>
</comment>
<protein>
    <submittedName>
        <fullName evidence="2">Epimerase</fullName>
    </submittedName>
</protein>
<dbReference type="AlphaFoldDB" id="A0A2S9Q4M4"/>
<organism evidence="2 3">
    <name type="scientific">Labrys okinawensis</name>
    <dbReference type="NCBI Taxonomy" id="346911"/>
    <lineage>
        <taxon>Bacteria</taxon>
        <taxon>Pseudomonadati</taxon>
        <taxon>Pseudomonadota</taxon>
        <taxon>Alphaproteobacteria</taxon>
        <taxon>Hyphomicrobiales</taxon>
        <taxon>Xanthobacteraceae</taxon>
        <taxon>Labrys</taxon>
    </lineage>
</organism>
<dbReference type="InterPro" id="IPR036291">
    <property type="entry name" value="NAD(P)-bd_dom_sf"/>
</dbReference>
<evidence type="ECO:0000313" key="3">
    <source>
        <dbReference type="Proteomes" id="UP000237682"/>
    </source>
</evidence>
<accession>A0A2S9Q4M4</accession>
<evidence type="ECO:0000259" key="1">
    <source>
        <dbReference type="Pfam" id="PF01370"/>
    </source>
</evidence>
<dbReference type="Pfam" id="PF01370">
    <property type="entry name" value="Epimerase"/>
    <property type="match status" value="1"/>
</dbReference>
<dbReference type="InterPro" id="IPR001509">
    <property type="entry name" value="Epimerase_deHydtase"/>
</dbReference>
<feature type="domain" description="NAD-dependent epimerase/dehydratase" evidence="1">
    <location>
        <begin position="21"/>
        <end position="227"/>
    </location>
</feature>
<sequence length="323" mass="34875">MIGRLLASPHQGERTMSAKIMILGYGPIGRAIARQLSDAGREALVAQRREPADLPSGTRFRACDALDRASLTAALKGYDVLICTVGLAYDAAIWERDWPRLMTTMLAACAANGTRLVFVDDLYMHGPQRGPLHENTPLDASGRKGRVRAAITRQWQAAGAVKTAALRVPDFYGPGVMLSVLGEEVIGRLAAGRAARLVIAADEPHAFAYAPDVAAAAILLADAPDDAYGRAWVMPCAPARTPREVIGMAAATLGVKPSLQVLPGWLQRLMGAFVPFLMEWSETSYQHDRPFLVDGSSFERYFGFRPMPLERGVQATAASFIKA</sequence>
<name>A0A2S9Q4M4_9HYPH</name>
<evidence type="ECO:0000313" key="2">
    <source>
        <dbReference type="EMBL" id="PRH84312.1"/>
    </source>
</evidence>
<proteinExistence type="predicted"/>
<keyword evidence="3" id="KW-1185">Reference proteome</keyword>
<dbReference type="Proteomes" id="UP000237682">
    <property type="component" value="Unassembled WGS sequence"/>
</dbReference>
<gene>
    <name evidence="2" type="ORF">C5L14_27620</name>
</gene>
<dbReference type="SUPFAM" id="SSF51735">
    <property type="entry name" value="NAD(P)-binding Rossmann-fold domains"/>
    <property type="match status" value="1"/>
</dbReference>
<dbReference type="EMBL" id="PUEJ01000014">
    <property type="protein sequence ID" value="PRH84312.1"/>
    <property type="molecule type" value="Genomic_DNA"/>
</dbReference>